<dbReference type="InterPro" id="IPR005846">
    <property type="entry name" value="A-D-PHexomutase_a/b/a-III"/>
</dbReference>
<dbReference type="PROSITE" id="PS00710">
    <property type="entry name" value="PGM_PMM"/>
    <property type="match status" value="1"/>
</dbReference>
<organism evidence="13 14">
    <name type="scientific">Brachybacterium alimentarium</name>
    <dbReference type="NCBI Taxonomy" id="47845"/>
    <lineage>
        <taxon>Bacteria</taxon>
        <taxon>Bacillati</taxon>
        <taxon>Actinomycetota</taxon>
        <taxon>Actinomycetes</taxon>
        <taxon>Micrococcales</taxon>
        <taxon>Dermabacteraceae</taxon>
        <taxon>Brachybacterium</taxon>
    </lineage>
</organism>
<dbReference type="SUPFAM" id="SSF55957">
    <property type="entry name" value="Phosphoglucomutase, C-terminal domain"/>
    <property type="match status" value="1"/>
</dbReference>
<dbReference type="EMBL" id="NRGR01000016">
    <property type="protein sequence ID" value="PCC39208.1"/>
    <property type="molecule type" value="Genomic_DNA"/>
</dbReference>
<feature type="domain" description="Alpha-D-phosphohexomutase alpha/beta/alpha" evidence="11">
    <location>
        <begin position="178"/>
        <end position="267"/>
    </location>
</feature>
<dbReference type="InterPro" id="IPR005844">
    <property type="entry name" value="A-D-PHexomutase_a/b/a-I"/>
</dbReference>
<evidence type="ECO:0000256" key="6">
    <source>
        <dbReference type="ARBA" id="ARBA00023235"/>
    </source>
</evidence>
<comment type="caution">
    <text evidence="13">The sequence shown here is derived from an EMBL/GenBank/DDBJ whole genome shotgun (WGS) entry which is preliminary data.</text>
</comment>
<proteinExistence type="inferred from homology"/>
<dbReference type="Gene3D" id="3.30.310.50">
    <property type="entry name" value="Alpha-D-phosphohexomutase, C-terminal domain"/>
    <property type="match status" value="1"/>
</dbReference>
<accession>A0A2A3YIV9</accession>
<dbReference type="Pfam" id="PF02878">
    <property type="entry name" value="PGM_PMM_I"/>
    <property type="match status" value="1"/>
</dbReference>
<comment type="similarity">
    <text evidence="2 7">Belongs to the phosphohexose mutase family.</text>
</comment>
<name>A0A2A3YIV9_9MICO</name>
<sequence>MTDLRSERPEAGGADLSRLVKAYDVRGIAGEELSVDVARALGAAFADFLEAPAVIVAHDMRVSSPELADAVIDGAVRRGAFVADAGLASTDQLYCASGLHRAAGVMVTASHNPPADNGLKLCLPGAAPISRDTGLDEIRRRAEAYLATGEIPTTGEGRVQVLDTLPDYAGTLHDLVTIPSERPLRLVVDAANAMAGHTAPAVLGRLDQLELLPLHFELDGTFPNHPADPLNRENLHDLQAAVVREGADLGLAFDGDADRCVVLDESGTLVPPSAITALIARREVARAQQTGQEHPVVVANLVSSRHVAETVAAAGGELVRSPVGHSLIKAIMAEHDAVFGGEHSAHYYFRDFFFADSGMLAALHVLAALAETDGPLSALVAEHDPYPSSGEINSRVEDAVAARERVRAHVRELPGASTDDLDGLTVVHWDEGAAPEDRWWFSLRSSNTEPLLRLNVEAQRESTMIRIRDEILAIAQDEDLAPAVSVWTTDGEDPAHDGDDAPVGDETGGVDGEGLSAEAGAARADGTDPVVEKTATEDPRRLPAGASGADVPAWVRSLLRCPDCGGELRDVDAALQCEGCARCHPVQDGIPVLIAGR</sequence>
<evidence type="ECO:0000259" key="12">
    <source>
        <dbReference type="Pfam" id="PF02880"/>
    </source>
</evidence>
<dbReference type="Pfam" id="PF02880">
    <property type="entry name" value="PGM_PMM_III"/>
    <property type="match status" value="1"/>
</dbReference>
<evidence type="ECO:0000256" key="8">
    <source>
        <dbReference type="SAM" id="MobiDB-lite"/>
    </source>
</evidence>
<reference evidence="13 14" key="1">
    <citation type="journal article" date="2017" name="Elife">
        <title>Extensive horizontal gene transfer in cheese-associated bacteria.</title>
        <authorList>
            <person name="Bonham K.S."/>
            <person name="Wolfe B.E."/>
            <person name="Dutton R.J."/>
        </authorList>
    </citation>
    <scope>NUCLEOTIDE SEQUENCE [LARGE SCALE GENOMIC DNA]</scope>
    <source>
        <strain evidence="13 14">341_9</strain>
    </source>
</reference>
<dbReference type="GO" id="GO:0016868">
    <property type="term" value="F:intramolecular phosphotransferase activity"/>
    <property type="evidence" value="ECO:0007669"/>
    <property type="project" value="InterPro"/>
</dbReference>
<dbReference type="GO" id="GO:0000287">
    <property type="term" value="F:magnesium ion binding"/>
    <property type="evidence" value="ECO:0007669"/>
    <property type="project" value="InterPro"/>
</dbReference>
<dbReference type="InterPro" id="IPR016055">
    <property type="entry name" value="A-D-PHexomutase_a/b/a-I/II/III"/>
</dbReference>
<dbReference type="OrthoDB" id="9803322at2"/>
<dbReference type="SUPFAM" id="SSF53738">
    <property type="entry name" value="Phosphoglucomutase, first 3 domains"/>
    <property type="match status" value="3"/>
</dbReference>
<feature type="region of interest" description="Disordered" evidence="8">
    <location>
        <begin position="488"/>
        <end position="547"/>
    </location>
</feature>
<dbReference type="SUPFAM" id="SSF158997">
    <property type="entry name" value="Trm112p-like"/>
    <property type="match status" value="1"/>
</dbReference>
<evidence type="ECO:0000259" key="10">
    <source>
        <dbReference type="Pfam" id="PF02878"/>
    </source>
</evidence>
<evidence type="ECO:0000313" key="14">
    <source>
        <dbReference type="Proteomes" id="UP000218598"/>
    </source>
</evidence>
<gene>
    <name evidence="13" type="ORF">CIK66_10040</name>
</gene>
<dbReference type="InterPro" id="IPR036900">
    <property type="entry name" value="A-D-PHexomutase_C_sf"/>
</dbReference>
<dbReference type="RefSeq" id="WP_096197159.1">
    <property type="nucleotide sequence ID" value="NZ_NRGR01000016.1"/>
</dbReference>
<keyword evidence="5 7" id="KW-0460">Magnesium</keyword>
<evidence type="ECO:0000256" key="3">
    <source>
        <dbReference type="ARBA" id="ARBA00022553"/>
    </source>
</evidence>
<dbReference type="Pfam" id="PF02879">
    <property type="entry name" value="PGM_PMM_II"/>
    <property type="match status" value="1"/>
</dbReference>
<dbReference type="Gene3D" id="3.40.120.10">
    <property type="entry name" value="Alpha-D-Glucose-1,6-Bisphosphate, subunit A, domain 3"/>
    <property type="match status" value="3"/>
</dbReference>
<feature type="domain" description="Alpha-D-phosphohexomutase alpha/beta/alpha" evidence="12">
    <location>
        <begin position="273"/>
        <end position="383"/>
    </location>
</feature>
<dbReference type="GO" id="GO:0005975">
    <property type="term" value="P:carbohydrate metabolic process"/>
    <property type="evidence" value="ECO:0007669"/>
    <property type="project" value="InterPro"/>
</dbReference>
<protein>
    <submittedName>
        <fullName evidence="13">Phosphomannomutase/phosphoglucomutase</fullName>
    </submittedName>
</protein>
<evidence type="ECO:0000256" key="4">
    <source>
        <dbReference type="ARBA" id="ARBA00022723"/>
    </source>
</evidence>
<feature type="domain" description="Alpha-D-phosphohexomutase alpha/beta/alpha" evidence="10">
    <location>
        <begin position="19"/>
        <end position="144"/>
    </location>
</feature>
<evidence type="ECO:0000313" key="13">
    <source>
        <dbReference type="EMBL" id="PCC39208.1"/>
    </source>
</evidence>
<keyword evidence="3" id="KW-0597">Phosphoprotein</keyword>
<keyword evidence="14" id="KW-1185">Reference proteome</keyword>
<dbReference type="InterPro" id="IPR016066">
    <property type="entry name" value="A-D-PHexomutase_CS"/>
</dbReference>
<dbReference type="Gene3D" id="2.20.25.10">
    <property type="match status" value="1"/>
</dbReference>
<dbReference type="Proteomes" id="UP000218598">
    <property type="component" value="Unassembled WGS sequence"/>
</dbReference>
<comment type="cofactor">
    <cofactor evidence="1">
        <name>Mg(2+)</name>
        <dbReference type="ChEBI" id="CHEBI:18420"/>
    </cofactor>
</comment>
<dbReference type="Pfam" id="PF00408">
    <property type="entry name" value="PGM_PMM_IV"/>
    <property type="match status" value="1"/>
</dbReference>
<dbReference type="AlphaFoldDB" id="A0A2A3YIV9"/>
<evidence type="ECO:0000256" key="7">
    <source>
        <dbReference type="RuleBase" id="RU004326"/>
    </source>
</evidence>
<evidence type="ECO:0000259" key="11">
    <source>
        <dbReference type="Pfam" id="PF02879"/>
    </source>
</evidence>
<dbReference type="PANTHER" id="PTHR43771:SF1">
    <property type="entry name" value="PHOSPHOMANNOMUTASE"/>
    <property type="match status" value="1"/>
</dbReference>
<dbReference type="InterPro" id="IPR005843">
    <property type="entry name" value="A-D-PHexomutase_C"/>
</dbReference>
<feature type="domain" description="Alpha-D-phosphohexomutase C-terminal" evidence="9">
    <location>
        <begin position="391"/>
        <end position="472"/>
    </location>
</feature>
<dbReference type="InterPro" id="IPR005841">
    <property type="entry name" value="Alpha-D-phosphohexomutase_SF"/>
</dbReference>
<evidence type="ECO:0000256" key="1">
    <source>
        <dbReference type="ARBA" id="ARBA00001946"/>
    </source>
</evidence>
<evidence type="ECO:0000259" key="9">
    <source>
        <dbReference type="Pfam" id="PF00408"/>
    </source>
</evidence>
<dbReference type="PANTHER" id="PTHR43771">
    <property type="entry name" value="PHOSPHOMANNOMUTASE"/>
    <property type="match status" value="1"/>
</dbReference>
<keyword evidence="6" id="KW-0413">Isomerase</keyword>
<dbReference type="CDD" id="cd03089">
    <property type="entry name" value="PMM_PGM"/>
    <property type="match status" value="1"/>
</dbReference>
<evidence type="ECO:0000256" key="5">
    <source>
        <dbReference type="ARBA" id="ARBA00022842"/>
    </source>
</evidence>
<dbReference type="PRINTS" id="PR00509">
    <property type="entry name" value="PGMPMM"/>
</dbReference>
<evidence type="ECO:0000256" key="2">
    <source>
        <dbReference type="ARBA" id="ARBA00010231"/>
    </source>
</evidence>
<dbReference type="InterPro" id="IPR005845">
    <property type="entry name" value="A-D-PHexomutase_a/b/a-II"/>
</dbReference>
<feature type="compositionally biased region" description="Basic and acidic residues" evidence="8">
    <location>
        <begin position="530"/>
        <end position="541"/>
    </location>
</feature>
<keyword evidence="4 7" id="KW-0479">Metal-binding</keyword>